<comment type="caution">
    <text evidence="1">The sequence shown here is derived from an EMBL/GenBank/DDBJ whole genome shotgun (WGS) entry which is preliminary data.</text>
</comment>
<name>A0A3M7S0N8_BRAPC</name>
<dbReference type="AlphaFoldDB" id="A0A3M7S0N8"/>
<keyword evidence="2" id="KW-1185">Reference proteome</keyword>
<gene>
    <name evidence="1" type="ORF">BpHYR1_047954</name>
</gene>
<dbReference type="EMBL" id="REGN01002233">
    <property type="protein sequence ID" value="RNA29373.1"/>
    <property type="molecule type" value="Genomic_DNA"/>
</dbReference>
<sequence>MPLDVSRRISLTSVFEHLEYEIDSITAKLIIIKKSFKKLFNKLLNDKIGKIFLEFEQDQDKDDL</sequence>
<dbReference type="Proteomes" id="UP000276133">
    <property type="component" value="Unassembled WGS sequence"/>
</dbReference>
<accession>A0A3M7S0N8</accession>
<organism evidence="1 2">
    <name type="scientific">Brachionus plicatilis</name>
    <name type="common">Marine rotifer</name>
    <name type="synonym">Brachionus muelleri</name>
    <dbReference type="NCBI Taxonomy" id="10195"/>
    <lineage>
        <taxon>Eukaryota</taxon>
        <taxon>Metazoa</taxon>
        <taxon>Spiralia</taxon>
        <taxon>Gnathifera</taxon>
        <taxon>Rotifera</taxon>
        <taxon>Eurotatoria</taxon>
        <taxon>Monogononta</taxon>
        <taxon>Pseudotrocha</taxon>
        <taxon>Ploima</taxon>
        <taxon>Brachionidae</taxon>
        <taxon>Brachionus</taxon>
    </lineage>
</organism>
<protein>
    <submittedName>
        <fullName evidence="1">Uncharacterized protein</fullName>
    </submittedName>
</protein>
<evidence type="ECO:0000313" key="2">
    <source>
        <dbReference type="Proteomes" id="UP000276133"/>
    </source>
</evidence>
<reference evidence="1 2" key="1">
    <citation type="journal article" date="2018" name="Sci. Rep.">
        <title>Genomic signatures of local adaptation to the degree of environmental predictability in rotifers.</title>
        <authorList>
            <person name="Franch-Gras L."/>
            <person name="Hahn C."/>
            <person name="Garcia-Roger E.M."/>
            <person name="Carmona M.J."/>
            <person name="Serra M."/>
            <person name="Gomez A."/>
        </authorList>
    </citation>
    <scope>NUCLEOTIDE SEQUENCE [LARGE SCALE GENOMIC DNA]</scope>
    <source>
        <strain evidence="1">HYR1</strain>
    </source>
</reference>
<evidence type="ECO:0000313" key="1">
    <source>
        <dbReference type="EMBL" id="RNA29373.1"/>
    </source>
</evidence>
<proteinExistence type="predicted"/>